<evidence type="ECO:0000313" key="2">
    <source>
        <dbReference type="EMBL" id="SCP98042.1"/>
    </source>
</evidence>
<sequence>MKKLKKIVKNEDGQALVFFALLLVVLLGVAALVVDVGMMRVTKVEMQTAADAAALAGAQDLLNGGDAEGTAVYYAEKNGAENTMLPEQEDPTKIEVVCKKNVNYTFARILGFEKKEVSARAVADISSVKSASGVVPLGVESQTLEYGQTYVLKENAGAGPYHGNFNCLALGGQGANVFGKNLKFGYDGILTIGDKIDTEPGNMAGKTAEGLSYRINQDPTATFETVKKGSARICVVPVVNTLEVNGRKEVTIVGFAVFFLESSGTTGNGNNAEAYINGKFMEMVIGNSTGGAATSYGAYKVKLIE</sequence>
<evidence type="ECO:0000313" key="3">
    <source>
        <dbReference type="Proteomes" id="UP000199315"/>
    </source>
</evidence>
<protein>
    <submittedName>
        <fullName evidence="2">Flp pilus assembly protein TadG</fullName>
    </submittedName>
</protein>
<organism evidence="2 3">
    <name type="scientific">Anaerobium acetethylicum</name>
    <dbReference type="NCBI Taxonomy" id="1619234"/>
    <lineage>
        <taxon>Bacteria</taxon>
        <taxon>Bacillati</taxon>
        <taxon>Bacillota</taxon>
        <taxon>Clostridia</taxon>
        <taxon>Lachnospirales</taxon>
        <taxon>Lachnospiraceae</taxon>
        <taxon>Anaerobium</taxon>
    </lineage>
</organism>
<feature type="domain" description="Putative Flp pilus-assembly TadG-like N-terminal" evidence="1">
    <location>
        <begin position="13"/>
        <end position="60"/>
    </location>
</feature>
<dbReference type="AlphaFoldDB" id="A0A1D3TV74"/>
<dbReference type="InterPro" id="IPR028087">
    <property type="entry name" value="Tad_N"/>
</dbReference>
<dbReference type="EMBL" id="FMKA01000016">
    <property type="protein sequence ID" value="SCP98042.1"/>
    <property type="molecule type" value="Genomic_DNA"/>
</dbReference>
<proteinExistence type="predicted"/>
<gene>
    <name evidence="2" type="ORF">SAMN05421730_101612</name>
</gene>
<keyword evidence="3" id="KW-1185">Reference proteome</keyword>
<name>A0A1D3TV74_9FIRM</name>
<dbReference type="RefSeq" id="WP_091234777.1">
    <property type="nucleotide sequence ID" value="NZ_FMKA01000016.1"/>
</dbReference>
<dbReference type="Pfam" id="PF13400">
    <property type="entry name" value="Tad"/>
    <property type="match status" value="1"/>
</dbReference>
<evidence type="ECO:0000259" key="1">
    <source>
        <dbReference type="Pfam" id="PF13400"/>
    </source>
</evidence>
<dbReference type="Proteomes" id="UP000199315">
    <property type="component" value="Unassembled WGS sequence"/>
</dbReference>
<dbReference type="OrthoDB" id="1864276at2"/>
<accession>A0A1D3TV74</accession>
<reference evidence="2 3" key="1">
    <citation type="submission" date="2016-09" db="EMBL/GenBank/DDBJ databases">
        <authorList>
            <person name="Capua I."/>
            <person name="De Benedictis P."/>
            <person name="Joannis T."/>
            <person name="Lombin L.H."/>
            <person name="Cattoli G."/>
        </authorList>
    </citation>
    <scope>NUCLEOTIDE SEQUENCE [LARGE SCALE GENOMIC DNA]</scope>
    <source>
        <strain evidence="2 3">GluBS11</strain>
    </source>
</reference>
<dbReference type="STRING" id="1619234.SAMN05421730_101612"/>